<feature type="chain" id="PRO_5039685117" evidence="3">
    <location>
        <begin position="22"/>
        <end position="374"/>
    </location>
</feature>
<dbReference type="AlphaFoldDB" id="A0A6F8XVS8"/>
<sequence>MSRRLAAPLAILVIASLAACGGDSEEPASAGGDSKAPPAASTQTADQLYQAAKDAKEDKVVVYASLSFDKCFAKFEQSYPGIKVEYSYLPSDGVIKVQQEVSSGRNVGDVAITSDEIMLGMDQIGVLQQFLPSTTQGIDPGFVAETGNFMAAYQTAGYGLMYNKTQLTEDQIPTSYEELADPKFKGKIGIIDPTTNSPGNWILRNLLMSGAPFDDAWLKRFVDNEPGLMNAIPAATQAVATGEYAIMIGPYDVSLGPRTATTNKTLGFYYPIKGPVFPAQTWMGMIDGAPHPNAAKLFETWFMGVEGQTCMTNDANKYPVMQTTGIPPAPPIKVNGQGLQSLAEMGAKPPTPPKVGDLQAVQEYIKKFKDAFGR</sequence>
<evidence type="ECO:0000256" key="3">
    <source>
        <dbReference type="SAM" id="SignalP"/>
    </source>
</evidence>
<dbReference type="PANTHER" id="PTHR30006">
    <property type="entry name" value="THIAMINE-BINDING PERIPLASMIC PROTEIN-RELATED"/>
    <property type="match status" value="1"/>
</dbReference>
<name>A0A6F8XVS8_9ACTN</name>
<evidence type="ECO:0000313" key="5">
    <source>
        <dbReference type="Proteomes" id="UP000502508"/>
    </source>
</evidence>
<organism evidence="4 5">
    <name type="scientific">Phytohabitans flavus</name>
    <dbReference type="NCBI Taxonomy" id="1076124"/>
    <lineage>
        <taxon>Bacteria</taxon>
        <taxon>Bacillati</taxon>
        <taxon>Actinomycetota</taxon>
        <taxon>Actinomycetes</taxon>
        <taxon>Micromonosporales</taxon>
        <taxon>Micromonosporaceae</taxon>
    </lineage>
</organism>
<dbReference type="SUPFAM" id="SSF53850">
    <property type="entry name" value="Periplasmic binding protein-like II"/>
    <property type="match status" value="1"/>
</dbReference>
<reference evidence="4 5" key="1">
    <citation type="submission" date="2020-03" db="EMBL/GenBank/DDBJ databases">
        <title>Whole genome shotgun sequence of Phytohabitans flavus NBRC 107702.</title>
        <authorList>
            <person name="Komaki H."/>
            <person name="Tamura T."/>
        </authorList>
    </citation>
    <scope>NUCLEOTIDE SEQUENCE [LARGE SCALE GENOMIC DNA]</scope>
    <source>
        <strain evidence="4 5">NBRC 107702</strain>
    </source>
</reference>
<dbReference type="EMBL" id="AP022870">
    <property type="protein sequence ID" value="BCB77897.1"/>
    <property type="molecule type" value="Genomic_DNA"/>
</dbReference>
<dbReference type="InterPro" id="IPR006059">
    <property type="entry name" value="SBP"/>
</dbReference>
<feature type="region of interest" description="Disordered" evidence="2">
    <location>
        <begin position="25"/>
        <end position="45"/>
    </location>
</feature>
<dbReference type="PROSITE" id="PS51257">
    <property type="entry name" value="PROKAR_LIPOPROTEIN"/>
    <property type="match status" value="1"/>
</dbReference>
<reference evidence="4 5" key="2">
    <citation type="submission" date="2020-03" db="EMBL/GenBank/DDBJ databases">
        <authorList>
            <person name="Ichikawa N."/>
            <person name="Kimura A."/>
            <person name="Kitahashi Y."/>
            <person name="Uohara A."/>
        </authorList>
    </citation>
    <scope>NUCLEOTIDE SEQUENCE [LARGE SCALE GENOMIC DNA]</scope>
    <source>
        <strain evidence="4 5">NBRC 107702</strain>
    </source>
</reference>
<keyword evidence="1 3" id="KW-0732">Signal</keyword>
<dbReference type="Gene3D" id="3.40.190.10">
    <property type="entry name" value="Periplasmic binding protein-like II"/>
    <property type="match status" value="2"/>
</dbReference>
<dbReference type="KEGG" id="pfla:Pflav_043070"/>
<evidence type="ECO:0000256" key="1">
    <source>
        <dbReference type="ARBA" id="ARBA00022729"/>
    </source>
</evidence>
<gene>
    <name evidence="4" type="ORF">Pflav_043070</name>
</gene>
<keyword evidence="5" id="KW-1185">Reference proteome</keyword>
<dbReference type="Pfam" id="PF01547">
    <property type="entry name" value="SBP_bac_1"/>
    <property type="match status" value="1"/>
</dbReference>
<protein>
    <submittedName>
        <fullName evidence="4">2-aminoethylphosphonate ABC transporter substrate-binding protein</fullName>
    </submittedName>
</protein>
<feature type="signal peptide" evidence="3">
    <location>
        <begin position="1"/>
        <end position="21"/>
    </location>
</feature>
<evidence type="ECO:0000313" key="4">
    <source>
        <dbReference type="EMBL" id="BCB77897.1"/>
    </source>
</evidence>
<dbReference type="Proteomes" id="UP000502508">
    <property type="component" value="Chromosome"/>
</dbReference>
<evidence type="ECO:0000256" key="2">
    <source>
        <dbReference type="SAM" id="MobiDB-lite"/>
    </source>
</evidence>
<proteinExistence type="predicted"/>
<dbReference type="PANTHER" id="PTHR30006:SF2">
    <property type="entry name" value="ABC TRANSPORTER SUBSTRATE-BINDING PROTEIN"/>
    <property type="match status" value="1"/>
</dbReference>
<accession>A0A6F8XVS8</accession>